<comment type="cofactor">
    <cofactor evidence="1">
        <name>FMN</name>
        <dbReference type="ChEBI" id="CHEBI:58210"/>
    </cofactor>
</comment>
<evidence type="ECO:0000256" key="4">
    <source>
        <dbReference type="ARBA" id="ARBA00022857"/>
    </source>
</evidence>
<keyword evidence="2" id="KW-0285">Flavoprotein</keyword>
<gene>
    <name evidence="8" type="ORF">FX987_04562</name>
</gene>
<dbReference type="EC" id="1.6.99.1" evidence="8"/>
<dbReference type="Gene3D" id="3.20.20.70">
    <property type="entry name" value="Aldolase class I"/>
    <property type="match status" value="1"/>
</dbReference>
<feature type="region of interest" description="Disordered" evidence="6">
    <location>
        <begin position="114"/>
        <end position="152"/>
    </location>
</feature>
<keyword evidence="9" id="KW-1185">Reference proteome</keyword>
<evidence type="ECO:0000256" key="3">
    <source>
        <dbReference type="ARBA" id="ARBA00022643"/>
    </source>
</evidence>
<dbReference type="PANTHER" id="PTHR43303">
    <property type="entry name" value="NADPH DEHYDROGENASE C23G7.10C-RELATED"/>
    <property type="match status" value="1"/>
</dbReference>
<dbReference type="GO" id="GO:0003959">
    <property type="term" value="F:NADPH dehydrogenase activity"/>
    <property type="evidence" value="ECO:0007669"/>
    <property type="project" value="UniProtKB-EC"/>
</dbReference>
<dbReference type="RefSeq" id="WP_174788423.1">
    <property type="nucleotide sequence ID" value="NZ_CP054580.1"/>
</dbReference>
<dbReference type="EMBL" id="CP054580">
    <property type="protein sequence ID" value="QKS26746.1"/>
    <property type="molecule type" value="Genomic_DNA"/>
</dbReference>
<dbReference type="SUPFAM" id="SSF51395">
    <property type="entry name" value="FMN-linked oxidoreductases"/>
    <property type="match status" value="1"/>
</dbReference>
<evidence type="ECO:0000313" key="9">
    <source>
        <dbReference type="Proteomes" id="UP000509761"/>
    </source>
</evidence>
<evidence type="ECO:0000256" key="6">
    <source>
        <dbReference type="SAM" id="MobiDB-lite"/>
    </source>
</evidence>
<dbReference type="Pfam" id="PF00724">
    <property type="entry name" value="Oxidored_FMN"/>
    <property type="match status" value="1"/>
</dbReference>
<evidence type="ECO:0000259" key="7">
    <source>
        <dbReference type="Pfam" id="PF00724"/>
    </source>
</evidence>
<dbReference type="PANTHER" id="PTHR43303:SF4">
    <property type="entry name" value="NADPH DEHYDROGENASE C23G7.10C-RELATED"/>
    <property type="match status" value="1"/>
</dbReference>
<feature type="domain" description="NADH:flavin oxidoreductase/NADH oxidase N-terminal" evidence="7">
    <location>
        <begin position="8"/>
        <end position="353"/>
    </location>
</feature>
<accession>A0AAP9NRD2</accession>
<dbReference type="Proteomes" id="UP000509761">
    <property type="component" value="Chromosome"/>
</dbReference>
<name>A0AAP9NRD2_9GAMM</name>
<dbReference type="GO" id="GO:0010181">
    <property type="term" value="F:FMN binding"/>
    <property type="evidence" value="ECO:0007669"/>
    <property type="project" value="InterPro"/>
</dbReference>
<sequence>MKKSAATQLFIPLSLGGVEIPNRIVISPMCQYSASEGIVNDWHLVQLGRYALGGAGMVFAEASAVTRDGRITHGDLGIWSDRHIPGLRRLASFLSQQGSVPAIQLAHAGRKGSAARPWEGGAPLSASNNYPGEPSWPTVSAGDKPLAHQDSPPSRLTIAEMKALKNDYVKAAKRALLAGFKVIELHCGHGYLLHQFLSPLSNNRQDTYGGSLANRCSYPLEIAAALRESLPNHTALLVRISAVDGHEDGWNLQDSIYFGCRLKEAGVNMIDCSSGGIAGSATTNGISRGYGFQVPFAEAIRQAVEIPTMAVGLIVDAVQAEEILKRGQADLIAIAREALVNPHWALHAEQQLNPQAGFERWPQQVRGWLDNRARTLYKLSKASIES</sequence>
<dbReference type="AlphaFoldDB" id="A0AAP9NRD2"/>
<evidence type="ECO:0000256" key="5">
    <source>
        <dbReference type="ARBA" id="ARBA00023002"/>
    </source>
</evidence>
<organism evidence="8 9">
    <name type="scientific">Vreelandella titanicae</name>
    <dbReference type="NCBI Taxonomy" id="664683"/>
    <lineage>
        <taxon>Bacteria</taxon>
        <taxon>Pseudomonadati</taxon>
        <taxon>Pseudomonadota</taxon>
        <taxon>Gammaproteobacteria</taxon>
        <taxon>Oceanospirillales</taxon>
        <taxon>Halomonadaceae</taxon>
        <taxon>Vreelandella</taxon>
    </lineage>
</organism>
<dbReference type="InterPro" id="IPR001155">
    <property type="entry name" value="OxRdtase_FMN_N"/>
</dbReference>
<proteinExistence type="predicted"/>
<protein>
    <submittedName>
        <fullName evidence="8">NADPH dehydrogenase</fullName>
        <ecNumber evidence="8">1.6.99.1</ecNumber>
    </submittedName>
</protein>
<dbReference type="CDD" id="cd02932">
    <property type="entry name" value="OYE_YqiM_FMN"/>
    <property type="match status" value="1"/>
</dbReference>
<keyword evidence="5 8" id="KW-0560">Oxidoreductase</keyword>
<reference evidence="8 9" key="1">
    <citation type="submission" date="2019-12" db="EMBL/GenBank/DDBJ databases">
        <title>Genome sequencing and assembly of endphytes of Porphyra tenera.</title>
        <authorList>
            <person name="Park J.M."/>
            <person name="Shin R."/>
            <person name="Jo S.H."/>
        </authorList>
    </citation>
    <scope>NUCLEOTIDE SEQUENCE [LARGE SCALE GENOMIC DNA]</scope>
    <source>
        <strain evidence="8 9">GPM3</strain>
    </source>
</reference>
<dbReference type="GO" id="GO:0050661">
    <property type="term" value="F:NADP binding"/>
    <property type="evidence" value="ECO:0007669"/>
    <property type="project" value="InterPro"/>
</dbReference>
<keyword evidence="3" id="KW-0288">FMN</keyword>
<dbReference type="InterPro" id="IPR013785">
    <property type="entry name" value="Aldolase_TIM"/>
</dbReference>
<evidence type="ECO:0000256" key="1">
    <source>
        <dbReference type="ARBA" id="ARBA00001917"/>
    </source>
</evidence>
<evidence type="ECO:0000256" key="2">
    <source>
        <dbReference type="ARBA" id="ARBA00022630"/>
    </source>
</evidence>
<keyword evidence="4" id="KW-0521">NADP</keyword>
<dbReference type="InterPro" id="IPR044152">
    <property type="entry name" value="YqjM-like"/>
</dbReference>
<evidence type="ECO:0000313" key="8">
    <source>
        <dbReference type="EMBL" id="QKS26746.1"/>
    </source>
</evidence>